<dbReference type="Gene3D" id="3.80.10.10">
    <property type="entry name" value="Ribonuclease Inhibitor"/>
    <property type="match status" value="1"/>
</dbReference>
<reference evidence="1" key="1">
    <citation type="journal article" date="2020" name="Fungal Divers.">
        <title>Resolving the Mortierellaceae phylogeny through synthesis of multi-gene phylogenetics and phylogenomics.</title>
        <authorList>
            <person name="Vandepol N."/>
            <person name="Liber J."/>
            <person name="Desiro A."/>
            <person name="Na H."/>
            <person name="Kennedy M."/>
            <person name="Barry K."/>
            <person name="Grigoriev I.V."/>
            <person name="Miller A.N."/>
            <person name="O'Donnell K."/>
            <person name="Stajich J.E."/>
            <person name="Bonito G."/>
        </authorList>
    </citation>
    <scope>NUCLEOTIDE SEQUENCE</scope>
    <source>
        <strain evidence="1">MES-2147</strain>
    </source>
</reference>
<gene>
    <name evidence="1" type="ORF">BGZ65_005837</name>
</gene>
<protein>
    <submittedName>
        <fullName evidence="1">Uncharacterized protein</fullName>
    </submittedName>
</protein>
<dbReference type="OrthoDB" id="2371100at2759"/>
<dbReference type="Proteomes" id="UP000749646">
    <property type="component" value="Unassembled WGS sequence"/>
</dbReference>
<organism evidence="1 2">
    <name type="scientific">Modicella reniformis</name>
    <dbReference type="NCBI Taxonomy" id="1440133"/>
    <lineage>
        <taxon>Eukaryota</taxon>
        <taxon>Fungi</taxon>
        <taxon>Fungi incertae sedis</taxon>
        <taxon>Mucoromycota</taxon>
        <taxon>Mortierellomycotina</taxon>
        <taxon>Mortierellomycetes</taxon>
        <taxon>Mortierellales</taxon>
        <taxon>Mortierellaceae</taxon>
        <taxon>Modicella</taxon>
    </lineage>
</organism>
<comment type="caution">
    <text evidence="1">The sequence shown here is derived from an EMBL/GenBank/DDBJ whole genome shotgun (WGS) entry which is preliminary data.</text>
</comment>
<evidence type="ECO:0000313" key="2">
    <source>
        <dbReference type="Proteomes" id="UP000749646"/>
    </source>
</evidence>
<sequence>MVYKSNVPHEVHMMNHPGYDLVNPNEFFDKYGTYLLTMMYMVKYGTDANGRKVPLLLGLHYANDIEGGQEHLDFVKKDIRRLVNDTILYLEEAVGVINEDLDVSAYRKLGNLDLEQLQSYLQIKHGESVTGDLRQTTTQDGNCVWICSEHQLEYYKSAMQRLKNVITASGGLYHEMEGEIEIEITSDELAKRVFDGMVKMCGILNARNVLSPIVLELKLESIKNPTAGIIPINLSSLNSLLLDFGRHSVTFVISQGEVKDVNLKIGRLGDLSLDVFELIKQCHITNLEIHALQQADEDRLVSILQHMRELKGLHTKCLDERSLSIIDLVISTREKILQSGESLALTTFKLMREGNIDTKCASGKYHDSIEATVSFSEGSATFEIETDIQLQKQQLVANDDPVCKFVRRYGWSIKTLCLPWSFSDQLAALLDETTQERGSRIVDLDVNSMSLTTSGFDAMDRTINRSQLLSFKFYIWGLGQGNMWYFTWFLITHGRRLTVLSLGGDSIENWPQPSQATLTKQDFPVLQELNMHGCALWIASMVAASPQPSHISPTTPPSTDDKLPARTRQRGLKHLNLNFLTLQREDWKAVINAIDLSVLERLNFTVTNFSQKELTILVDRIAEYASRTLLPSRYMYFKRTDLRNDDLGTLALFEKLQKLLPEAQVTL</sequence>
<dbReference type="InterPro" id="IPR032675">
    <property type="entry name" value="LRR_dom_sf"/>
</dbReference>
<dbReference type="AlphaFoldDB" id="A0A9P6JLJ5"/>
<dbReference type="SUPFAM" id="SSF52047">
    <property type="entry name" value="RNI-like"/>
    <property type="match status" value="1"/>
</dbReference>
<dbReference type="EMBL" id="JAAAHW010003947">
    <property type="protein sequence ID" value="KAF9979903.1"/>
    <property type="molecule type" value="Genomic_DNA"/>
</dbReference>
<proteinExistence type="predicted"/>
<name>A0A9P6JLJ5_9FUNG</name>
<evidence type="ECO:0000313" key="1">
    <source>
        <dbReference type="EMBL" id="KAF9979903.1"/>
    </source>
</evidence>
<accession>A0A9P6JLJ5</accession>
<keyword evidence="2" id="KW-1185">Reference proteome</keyword>